<evidence type="ECO:0000259" key="2">
    <source>
        <dbReference type="PROSITE" id="PS50011"/>
    </source>
</evidence>
<name>A0A6M8BH28_9CYAN</name>
<keyword evidence="1" id="KW-0067">ATP-binding</keyword>
<dbReference type="PROSITE" id="PS50011">
    <property type="entry name" value="PROTEIN_KINASE_DOM"/>
    <property type="match status" value="1"/>
</dbReference>
<dbReference type="PANTHER" id="PTHR37841">
    <property type="entry name" value="GLR2918 PROTEIN"/>
    <property type="match status" value="1"/>
</dbReference>
<dbReference type="GO" id="GO:0005524">
    <property type="term" value="F:ATP binding"/>
    <property type="evidence" value="ECO:0007669"/>
    <property type="project" value="UniProtKB-UniRule"/>
</dbReference>
<sequence length="607" mass="67033">MLIGGRYETIRELGRGGFGKTYLAEDTYRRNSPKCVVKKIQPQSKLPSVLAPARSLFEAEVEKLYLIGKHDQIPKLYDHLEQGGEFYLVQELIDGHDLRQSLFLGDRRDEKEVLGFLHEVLEILAVAHAQNVVHQDLKPQNLLRRWSDKKLVLIDFGNVKVIRHLMVNAEGKPYFTQTVGTAGYVPPEQSAGQPIPASDLYALGMLAIQALTGYSPKQLPRDPATGEIAWRDEARVSAQLADALDGMVRQSVEQRFQSVAEVLAALPALPTAKTLSPEELASFLGEPEPPRYELAIAPQFDLARNFSEGLAAVVLKNRLGYISTSGEIAIPLKIEVDPIGIYREGAYEFSEGLARISVGQRWGYINDLGKLAIAPQFDSAENFVNGLARVEQNHRYGYIDTRGQWLIKPQFESAAPAFREGLAGVEIDHRYGYISPAGKVIIPPQFDSADEFSEGLARVTLQGKYGFIDKTGALVIPAEFDVAHTFQNGLARVRIDGRYGYINPAGELVIPAQFDDTFSFTDGLALVRHEDRYGYIAPEGKVVIPLKFEDAFPFSEGLAAVKLGGLWGFIDLQGTFVVEPQFADAGSFHGDRAAVKQGGRWGYLGRA</sequence>
<reference evidence="3 4" key="1">
    <citation type="submission" date="2020-05" db="EMBL/GenBank/DDBJ databases">
        <title>Complete genome sequence of of a novel Thermoleptolyngbya strain isolated from hot springs of Ganzi, Sichuan China.</title>
        <authorList>
            <person name="Tang J."/>
            <person name="Daroch M."/>
            <person name="Li L."/>
            <person name="Waleron K."/>
            <person name="Waleron M."/>
            <person name="Waleron M."/>
        </authorList>
    </citation>
    <scope>NUCLEOTIDE SEQUENCE [LARGE SCALE GENOMIC DNA]</scope>
    <source>
        <strain evidence="3 4">PKUAC-SCTA183</strain>
    </source>
</reference>
<gene>
    <name evidence="3" type="ORF">HPC62_06385</name>
</gene>
<keyword evidence="1" id="KW-0547">Nucleotide-binding</keyword>
<dbReference type="SUPFAM" id="SSF69360">
    <property type="entry name" value="Cell wall binding repeat"/>
    <property type="match status" value="3"/>
</dbReference>
<dbReference type="InterPro" id="IPR011009">
    <property type="entry name" value="Kinase-like_dom_sf"/>
</dbReference>
<accession>A0A6M8BH28</accession>
<dbReference type="KEGG" id="theu:HPC62_06385"/>
<keyword evidence="4" id="KW-1185">Reference proteome</keyword>
<evidence type="ECO:0000256" key="1">
    <source>
        <dbReference type="PROSITE-ProRule" id="PRU10141"/>
    </source>
</evidence>
<organism evidence="3 4">
    <name type="scientific">Thermoleptolyngbya sichuanensis A183</name>
    <dbReference type="NCBI Taxonomy" id="2737172"/>
    <lineage>
        <taxon>Bacteria</taxon>
        <taxon>Bacillati</taxon>
        <taxon>Cyanobacteriota</taxon>
        <taxon>Cyanophyceae</taxon>
        <taxon>Oculatellales</taxon>
        <taxon>Oculatellaceae</taxon>
        <taxon>Thermoleptolyngbya</taxon>
        <taxon>Thermoleptolyngbya sichuanensis</taxon>
    </lineage>
</organism>
<evidence type="ECO:0000313" key="4">
    <source>
        <dbReference type="Proteomes" id="UP000505210"/>
    </source>
</evidence>
<proteinExistence type="predicted"/>
<dbReference type="InterPro" id="IPR017441">
    <property type="entry name" value="Protein_kinase_ATP_BS"/>
</dbReference>
<dbReference type="EMBL" id="CP053661">
    <property type="protein sequence ID" value="QKD81875.1"/>
    <property type="molecule type" value="Genomic_DNA"/>
</dbReference>
<protein>
    <submittedName>
        <fullName evidence="3">Protein kinase</fullName>
    </submittedName>
</protein>
<dbReference type="SUPFAM" id="SSF56112">
    <property type="entry name" value="Protein kinase-like (PK-like)"/>
    <property type="match status" value="1"/>
</dbReference>
<dbReference type="Pfam" id="PF14903">
    <property type="entry name" value="WG_beta_rep"/>
    <property type="match status" value="5"/>
</dbReference>
<evidence type="ECO:0000313" key="3">
    <source>
        <dbReference type="EMBL" id="QKD81875.1"/>
    </source>
</evidence>
<dbReference type="Proteomes" id="UP000505210">
    <property type="component" value="Chromosome"/>
</dbReference>
<dbReference type="CDD" id="cd14014">
    <property type="entry name" value="STKc_PknB_like"/>
    <property type="match status" value="1"/>
</dbReference>
<dbReference type="PANTHER" id="PTHR37841:SF1">
    <property type="entry name" value="DUF3298 DOMAIN-CONTAINING PROTEIN"/>
    <property type="match status" value="1"/>
</dbReference>
<dbReference type="AlphaFoldDB" id="A0A6M8BH28"/>
<dbReference type="Pfam" id="PF00069">
    <property type="entry name" value="Pkinase"/>
    <property type="match status" value="1"/>
</dbReference>
<dbReference type="Gene3D" id="1.10.510.10">
    <property type="entry name" value="Transferase(Phosphotransferase) domain 1"/>
    <property type="match status" value="1"/>
</dbReference>
<feature type="domain" description="Protein kinase" evidence="2">
    <location>
        <begin position="7"/>
        <end position="269"/>
    </location>
</feature>
<dbReference type="PROSITE" id="PS00107">
    <property type="entry name" value="PROTEIN_KINASE_ATP"/>
    <property type="match status" value="1"/>
</dbReference>
<dbReference type="GO" id="GO:0004672">
    <property type="term" value="F:protein kinase activity"/>
    <property type="evidence" value="ECO:0007669"/>
    <property type="project" value="InterPro"/>
</dbReference>
<dbReference type="RefSeq" id="WP_172354261.1">
    <property type="nucleotide sequence ID" value="NZ_CP053661.1"/>
</dbReference>
<feature type="binding site" evidence="1">
    <location>
        <position position="39"/>
    </location>
    <ligand>
        <name>ATP</name>
        <dbReference type="ChEBI" id="CHEBI:30616"/>
    </ligand>
</feature>
<dbReference type="SMART" id="SM00220">
    <property type="entry name" value="S_TKc"/>
    <property type="match status" value="1"/>
</dbReference>
<dbReference type="InterPro" id="IPR032774">
    <property type="entry name" value="WG_beta_rep"/>
</dbReference>
<keyword evidence="3" id="KW-0808">Transferase</keyword>
<dbReference type="InterPro" id="IPR000719">
    <property type="entry name" value="Prot_kinase_dom"/>
</dbReference>
<keyword evidence="3" id="KW-0418">Kinase</keyword>